<sequence length="345" mass="40273">MDTLINKKSKKYDLYFYYGIYSKRYGQHFLVLDDYFSKDYLKKYDREIITKACTYKNKIIGLPVTISIDVLYSNNELLEKYNKNIPKHGMNYYEQKLNSPHPELESKETILGLETLKKFINSGSSVGSEWYSNEDLLFNNFITGNSIFIKYWYSKYYTSLYTASALPGGKKGISGSVISTYNIAVNKYTSKEEKNAAIEAMKYISSTETHKKFLINEEIFSPIIELYDDPEVCEFVNCNLIKSVQPFSVMDFDCEKTYDISYYSKKYRSLVFEFIKGNKTINEVIKDIVDLTKFYHLSLNPNDSLLGLITCIVFCLVLFIMILSILFLYNKNIKTHLYFLKKIFG</sequence>
<organism evidence="2 3">
    <name type="scientific">Neocallimastix californiae</name>
    <dbReference type="NCBI Taxonomy" id="1754190"/>
    <lineage>
        <taxon>Eukaryota</taxon>
        <taxon>Fungi</taxon>
        <taxon>Fungi incertae sedis</taxon>
        <taxon>Chytridiomycota</taxon>
        <taxon>Chytridiomycota incertae sedis</taxon>
        <taxon>Neocallimastigomycetes</taxon>
        <taxon>Neocallimastigales</taxon>
        <taxon>Neocallimastigaceae</taxon>
        <taxon>Neocallimastix</taxon>
    </lineage>
</organism>
<dbReference type="STRING" id="1754190.A0A1Y2FHQ5"/>
<keyword evidence="1" id="KW-0812">Transmembrane</keyword>
<comment type="caution">
    <text evidence="2">The sequence shown here is derived from an EMBL/GenBank/DDBJ whole genome shotgun (WGS) entry which is preliminary data.</text>
</comment>
<feature type="transmembrane region" description="Helical" evidence="1">
    <location>
        <begin position="305"/>
        <end position="329"/>
    </location>
</feature>
<dbReference type="SUPFAM" id="SSF53850">
    <property type="entry name" value="Periplasmic binding protein-like II"/>
    <property type="match status" value="1"/>
</dbReference>
<evidence type="ECO:0000313" key="2">
    <source>
        <dbReference type="EMBL" id="ORY82786.1"/>
    </source>
</evidence>
<proteinExistence type="predicted"/>
<gene>
    <name evidence="2" type="ORF">LY90DRAFT_499750</name>
</gene>
<dbReference type="Proteomes" id="UP000193920">
    <property type="component" value="Unassembled WGS sequence"/>
</dbReference>
<keyword evidence="1" id="KW-0472">Membrane</keyword>
<keyword evidence="1" id="KW-1133">Transmembrane helix</keyword>
<protein>
    <submittedName>
        <fullName evidence="2">Periplasmic binding protein-like II</fullName>
    </submittedName>
</protein>
<dbReference type="EMBL" id="MCOG01000008">
    <property type="protein sequence ID" value="ORY82786.1"/>
    <property type="molecule type" value="Genomic_DNA"/>
</dbReference>
<keyword evidence="3" id="KW-1185">Reference proteome</keyword>
<dbReference type="Gene3D" id="3.40.190.10">
    <property type="entry name" value="Periplasmic binding protein-like II"/>
    <property type="match status" value="2"/>
</dbReference>
<accession>A0A1Y2FHQ5</accession>
<dbReference type="OrthoDB" id="2157358at2759"/>
<name>A0A1Y2FHQ5_9FUNG</name>
<reference evidence="2 3" key="1">
    <citation type="submission" date="2016-08" db="EMBL/GenBank/DDBJ databases">
        <title>A Parts List for Fungal Cellulosomes Revealed by Comparative Genomics.</title>
        <authorList>
            <consortium name="DOE Joint Genome Institute"/>
            <person name="Haitjema C.H."/>
            <person name="Gilmore S.P."/>
            <person name="Henske J.K."/>
            <person name="Solomon K.V."/>
            <person name="De Groot R."/>
            <person name="Kuo A."/>
            <person name="Mondo S.J."/>
            <person name="Salamov A.A."/>
            <person name="Labutti K."/>
            <person name="Zhao Z."/>
            <person name="Chiniquy J."/>
            <person name="Barry K."/>
            <person name="Brewer H.M."/>
            <person name="Purvine S.O."/>
            <person name="Wright A.T."/>
            <person name="Boxma B."/>
            <person name="Van Alen T."/>
            <person name="Hackstein J.H."/>
            <person name="Baker S.E."/>
            <person name="Grigoriev I.V."/>
            <person name="O'Malley M.A."/>
        </authorList>
    </citation>
    <scope>NUCLEOTIDE SEQUENCE [LARGE SCALE GENOMIC DNA]</scope>
    <source>
        <strain evidence="2 3">G1</strain>
    </source>
</reference>
<evidence type="ECO:0000256" key="1">
    <source>
        <dbReference type="SAM" id="Phobius"/>
    </source>
</evidence>
<dbReference type="AlphaFoldDB" id="A0A1Y2FHQ5"/>
<evidence type="ECO:0000313" key="3">
    <source>
        <dbReference type="Proteomes" id="UP000193920"/>
    </source>
</evidence>